<sequence>MKKEGRRILVIDEETQIRRLLRANLTGQGYVVKDVDTGKDGLDAVAKFDPDLVLLDIELPDINGFDMLRKLREWSRVPVIIVSVKKQEKDKITALDIGAHDYLTKPFGIGELLARIRKTLRQKSESEEHHLKFDDLMIDLAHQRIFVDDKEIMLTPIEYKVLRSLAIDTGMVVTYKSLMRTVWGPSFEKKIPYLRVIIGQIRRKLEQEPSSPRHIITEPGVGYRLV</sequence>
<dbReference type="InterPro" id="IPR001789">
    <property type="entry name" value="Sig_transdc_resp-reg_receiver"/>
</dbReference>
<dbReference type="SMART" id="SM00862">
    <property type="entry name" value="Trans_reg_C"/>
    <property type="match status" value="1"/>
</dbReference>
<evidence type="ECO:0000256" key="6">
    <source>
        <dbReference type="ARBA" id="ARBA00023015"/>
    </source>
</evidence>
<dbReference type="KEGG" id="dai:Desaci_0908"/>
<dbReference type="GO" id="GO:0005829">
    <property type="term" value="C:cytosol"/>
    <property type="evidence" value="ECO:0007669"/>
    <property type="project" value="TreeGrafter"/>
</dbReference>
<keyword evidence="7 11" id="KW-0238">DNA-binding</keyword>
<dbReference type="PROSITE" id="PS50110">
    <property type="entry name" value="RESPONSE_REGULATORY"/>
    <property type="match status" value="1"/>
</dbReference>
<keyword evidence="3" id="KW-0963">Cytoplasm</keyword>
<dbReference type="Gene3D" id="3.40.50.2300">
    <property type="match status" value="1"/>
</dbReference>
<dbReference type="HOGENOM" id="CLU_000445_30_8_9"/>
<evidence type="ECO:0000313" key="14">
    <source>
        <dbReference type="EMBL" id="AFM39955.1"/>
    </source>
</evidence>
<dbReference type="GO" id="GO:0045893">
    <property type="term" value="P:positive regulation of DNA-templated transcription"/>
    <property type="evidence" value="ECO:0007669"/>
    <property type="project" value="UniProtKB-ARBA"/>
</dbReference>
<evidence type="ECO:0000256" key="10">
    <source>
        <dbReference type="PROSITE-ProRule" id="PRU00169"/>
    </source>
</evidence>
<evidence type="ECO:0000256" key="4">
    <source>
        <dbReference type="ARBA" id="ARBA00022553"/>
    </source>
</evidence>
<dbReference type="SUPFAM" id="SSF52172">
    <property type="entry name" value="CheY-like"/>
    <property type="match status" value="1"/>
</dbReference>
<dbReference type="SMART" id="SM00448">
    <property type="entry name" value="REC"/>
    <property type="match status" value="1"/>
</dbReference>
<feature type="domain" description="Response regulatory" evidence="12">
    <location>
        <begin position="7"/>
        <end position="120"/>
    </location>
</feature>
<dbReference type="Gene3D" id="1.10.10.10">
    <property type="entry name" value="Winged helix-like DNA-binding domain superfamily/Winged helix DNA-binding domain"/>
    <property type="match status" value="1"/>
</dbReference>
<reference evidence="14 15" key="1">
    <citation type="journal article" date="2012" name="J. Bacteriol.">
        <title>Complete genome sequences of Desulfosporosinus orientis DSM765T, Desulfosporosinus youngiae DSM17734T, Desulfosporosinus meridiei DSM13257T, and Desulfosporosinus acidiphilus DSM22704T.</title>
        <authorList>
            <person name="Pester M."/>
            <person name="Brambilla E."/>
            <person name="Alazard D."/>
            <person name="Rattei T."/>
            <person name="Weinmaier T."/>
            <person name="Han J."/>
            <person name="Lucas S."/>
            <person name="Lapidus A."/>
            <person name="Cheng J.F."/>
            <person name="Goodwin L."/>
            <person name="Pitluck S."/>
            <person name="Peters L."/>
            <person name="Ovchinnikova G."/>
            <person name="Teshima H."/>
            <person name="Detter J.C."/>
            <person name="Han C.S."/>
            <person name="Tapia R."/>
            <person name="Land M.L."/>
            <person name="Hauser L."/>
            <person name="Kyrpides N.C."/>
            <person name="Ivanova N.N."/>
            <person name="Pagani I."/>
            <person name="Huntmann M."/>
            <person name="Wei C.L."/>
            <person name="Davenport K.W."/>
            <person name="Daligault H."/>
            <person name="Chain P.S."/>
            <person name="Chen A."/>
            <person name="Mavromatis K."/>
            <person name="Markowitz V."/>
            <person name="Szeto E."/>
            <person name="Mikhailova N."/>
            <person name="Pati A."/>
            <person name="Wagner M."/>
            <person name="Woyke T."/>
            <person name="Ollivier B."/>
            <person name="Klenk H.P."/>
            <person name="Spring S."/>
            <person name="Loy A."/>
        </authorList>
    </citation>
    <scope>NUCLEOTIDE SEQUENCE [LARGE SCALE GENOMIC DNA]</scope>
    <source>
        <strain evidence="15">DSM 22704 / JCM 16185 / SJ4</strain>
    </source>
</reference>
<comment type="function">
    <text evidence="9">May play the central regulatory role in sporulation. It may be an element of the effector pathway responsible for the activation of sporulation genes in response to nutritional stress. Spo0A may act in concert with spo0H (a sigma factor) to control the expression of some genes that are critical to the sporulation process.</text>
</comment>
<dbReference type="eggNOG" id="COG0745">
    <property type="taxonomic scope" value="Bacteria"/>
</dbReference>
<organism evidence="14 15">
    <name type="scientific">Desulfosporosinus acidiphilus (strain DSM 22704 / JCM 16185 / SJ4)</name>
    <dbReference type="NCBI Taxonomy" id="646529"/>
    <lineage>
        <taxon>Bacteria</taxon>
        <taxon>Bacillati</taxon>
        <taxon>Bacillota</taxon>
        <taxon>Clostridia</taxon>
        <taxon>Eubacteriales</taxon>
        <taxon>Desulfitobacteriaceae</taxon>
        <taxon>Desulfosporosinus</taxon>
    </lineage>
</organism>
<evidence type="ECO:0000259" key="12">
    <source>
        <dbReference type="PROSITE" id="PS50110"/>
    </source>
</evidence>
<evidence type="ECO:0000256" key="3">
    <source>
        <dbReference type="ARBA" id="ARBA00022490"/>
    </source>
</evidence>
<name>I4D2D1_DESAJ</name>
<dbReference type="InterPro" id="IPR011006">
    <property type="entry name" value="CheY-like_superfamily"/>
</dbReference>
<keyword evidence="15" id="KW-1185">Reference proteome</keyword>
<keyword evidence="5" id="KW-0902">Two-component regulatory system</keyword>
<evidence type="ECO:0000313" key="15">
    <source>
        <dbReference type="Proteomes" id="UP000002892"/>
    </source>
</evidence>
<protein>
    <recommendedName>
        <fullName evidence="2">Stage 0 sporulation protein A homolog</fullName>
    </recommendedName>
</protein>
<evidence type="ECO:0000256" key="2">
    <source>
        <dbReference type="ARBA" id="ARBA00018672"/>
    </source>
</evidence>
<dbReference type="RefSeq" id="WP_014825966.1">
    <property type="nucleotide sequence ID" value="NC_018068.1"/>
</dbReference>
<dbReference type="Pfam" id="PF00486">
    <property type="entry name" value="Trans_reg_C"/>
    <property type="match status" value="1"/>
</dbReference>
<evidence type="ECO:0000256" key="7">
    <source>
        <dbReference type="ARBA" id="ARBA00023125"/>
    </source>
</evidence>
<dbReference type="STRING" id="646529.Desaci_0908"/>
<evidence type="ECO:0000256" key="9">
    <source>
        <dbReference type="ARBA" id="ARBA00024867"/>
    </source>
</evidence>
<evidence type="ECO:0000256" key="5">
    <source>
        <dbReference type="ARBA" id="ARBA00023012"/>
    </source>
</evidence>
<dbReference type="PROSITE" id="PS51755">
    <property type="entry name" value="OMPR_PHOB"/>
    <property type="match status" value="1"/>
</dbReference>
<dbReference type="InterPro" id="IPR036388">
    <property type="entry name" value="WH-like_DNA-bd_sf"/>
</dbReference>
<keyword evidence="6" id="KW-0805">Transcription regulation</keyword>
<dbReference type="CDD" id="cd00383">
    <property type="entry name" value="trans_reg_C"/>
    <property type="match status" value="1"/>
</dbReference>
<keyword evidence="8" id="KW-0804">Transcription</keyword>
<dbReference type="PANTHER" id="PTHR48111">
    <property type="entry name" value="REGULATOR OF RPOS"/>
    <property type="match status" value="1"/>
</dbReference>
<dbReference type="InterPro" id="IPR001867">
    <property type="entry name" value="OmpR/PhoB-type_DNA-bd"/>
</dbReference>
<evidence type="ECO:0000256" key="8">
    <source>
        <dbReference type="ARBA" id="ARBA00023163"/>
    </source>
</evidence>
<feature type="modified residue" description="4-aspartylphosphate" evidence="10">
    <location>
        <position position="56"/>
    </location>
</feature>
<dbReference type="Gene3D" id="6.10.250.690">
    <property type="match status" value="1"/>
</dbReference>
<dbReference type="Pfam" id="PF00072">
    <property type="entry name" value="Response_reg"/>
    <property type="match status" value="1"/>
</dbReference>
<evidence type="ECO:0000259" key="13">
    <source>
        <dbReference type="PROSITE" id="PS51755"/>
    </source>
</evidence>
<dbReference type="GO" id="GO:0000987">
    <property type="term" value="F:cis-regulatory region sequence-specific DNA binding"/>
    <property type="evidence" value="ECO:0007669"/>
    <property type="project" value="UniProtKB-ARBA"/>
</dbReference>
<evidence type="ECO:0000256" key="11">
    <source>
        <dbReference type="PROSITE-ProRule" id="PRU01091"/>
    </source>
</evidence>
<dbReference type="GO" id="GO:0042802">
    <property type="term" value="F:identical protein binding"/>
    <property type="evidence" value="ECO:0007669"/>
    <property type="project" value="UniProtKB-ARBA"/>
</dbReference>
<dbReference type="Proteomes" id="UP000002892">
    <property type="component" value="Chromosome"/>
</dbReference>
<evidence type="ECO:0000256" key="1">
    <source>
        <dbReference type="ARBA" id="ARBA00004496"/>
    </source>
</evidence>
<accession>I4D2D1</accession>
<dbReference type="OrthoDB" id="9790454at2"/>
<dbReference type="FunFam" id="3.40.50.2300:FF:000021">
    <property type="entry name" value="Two-component system response regulator KdpE"/>
    <property type="match status" value="1"/>
</dbReference>
<feature type="DNA-binding region" description="OmpR/PhoB-type" evidence="11">
    <location>
        <begin position="128"/>
        <end position="226"/>
    </location>
</feature>
<gene>
    <name evidence="14" type="ordered locus">Desaci_0908</name>
</gene>
<keyword evidence="4 10" id="KW-0597">Phosphoprotein</keyword>
<dbReference type="EMBL" id="CP003639">
    <property type="protein sequence ID" value="AFM39955.1"/>
    <property type="molecule type" value="Genomic_DNA"/>
</dbReference>
<comment type="subcellular location">
    <subcellularLocation>
        <location evidence="1">Cytoplasm</location>
    </subcellularLocation>
</comment>
<proteinExistence type="predicted"/>
<dbReference type="AlphaFoldDB" id="I4D2D1"/>
<dbReference type="GO" id="GO:0032993">
    <property type="term" value="C:protein-DNA complex"/>
    <property type="evidence" value="ECO:0007669"/>
    <property type="project" value="TreeGrafter"/>
</dbReference>
<dbReference type="PANTHER" id="PTHR48111:SF50">
    <property type="entry name" value="KDP OPERON TRANSCRIPTIONAL REGULATORY PROTEIN KDPE"/>
    <property type="match status" value="1"/>
</dbReference>
<dbReference type="InterPro" id="IPR039420">
    <property type="entry name" value="WalR-like"/>
</dbReference>
<dbReference type="GO" id="GO:0000156">
    <property type="term" value="F:phosphorelay response regulator activity"/>
    <property type="evidence" value="ECO:0007669"/>
    <property type="project" value="TreeGrafter"/>
</dbReference>
<feature type="domain" description="OmpR/PhoB-type" evidence="13">
    <location>
        <begin position="128"/>
        <end position="226"/>
    </location>
</feature>